<keyword evidence="8 14" id="KW-0963">Cytoplasm</keyword>
<dbReference type="InterPro" id="IPR012337">
    <property type="entry name" value="RNaseH-like_sf"/>
</dbReference>
<feature type="binding site" evidence="14 15">
    <location>
        <position position="99"/>
    </location>
    <ligand>
        <name>a divalent metal cation</name>
        <dbReference type="ChEBI" id="CHEBI:60240"/>
    </ligand>
</feature>
<dbReference type="CDD" id="cd06590">
    <property type="entry name" value="RNase_HII_bacteria_HIII_like"/>
    <property type="match status" value="1"/>
</dbReference>
<dbReference type="RefSeq" id="WP_095821096.1">
    <property type="nucleotide sequence ID" value="NZ_NSGH01000002.1"/>
</dbReference>
<dbReference type="HAMAP" id="MF_00053">
    <property type="entry name" value="RNase_HIII"/>
    <property type="match status" value="1"/>
</dbReference>
<dbReference type="Gene3D" id="3.30.310.10">
    <property type="entry name" value="TATA-Binding Protein"/>
    <property type="match status" value="1"/>
</dbReference>
<dbReference type="Gene3D" id="3.30.420.10">
    <property type="entry name" value="Ribonuclease H-like superfamily/Ribonuclease H"/>
    <property type="match status" value="1"/>
</dbReference>
<feature type="region of interest" description="Disordered" evidence="16">
    <location>
        <begin position="56"/>
        <end position="95"/>
    </location>
</feature>
<keyword evidence="19" id="KW-1185">Reference proteome</keyword>
<dbReference type="PROSITE" id="PS51975">
    <property type="entry name" value="RNASE_H_2"/>
    <property type="match status" value="1"/>
</dbReference>
<keyword evidence="10 14" id="KW-0479">Metal-binding</keyword>
<dbReference type="SUPFAM" id="SSF53098">
    <property type="entry name" value="Ribonuclease H-like"/>
    <property type="match status" value="1"/>
</dbReference>
<comment type="similarity">
    <text evidence="5 14">Belongs to the RNase HII family. RnhC subfamily.</text>
</comment>
<dbReference type="CDD" id="cd14796">
    <property type="entry name" value="RNAse_HIII_N"/>
    <property type="match status" value="1"/>
</dbReference>
<dbReference type="EC" id="3.1.26.4" evidence="6 14"/>
<evidence type="ECO:0000259" key="17">
    <source>
        <dbReference type="PROSITE" id="PS51975"/>
    </source>
</evidence>
<evidence type="ECO:0000313" key="19">
    <source>
        <dbReference type="Proteomes" id="UP000217561"/>
    </source>
</evidence>
<dbReference type="InterPro" id="IPR024567">
    <property type="entry name" value="RNase_HII/HIII_dom"/>
</dbReference>
<dbReference type="Pfam" id="PF01351">
    <property type="entry name" value="RNase_HII"/>
    <property type="match status" value="1"/>
</dbReference>
<evidence type="ECO:0000256" key="5">
    <source>
        <dbReference type="ARBA" id="ARBA00008378"/>
    </source>
</evidence>
<evidence type="ECO:0000256" key="1">
    <source>
        <dbReference type="ARBA" id="ARBA00000077"/>
    </source>
</evidence>
<reference evidence="18 19" key="1">
    <citation type="submission" date="2017-08" db="EMBL/GenBank/DDBJ databases">
        <title>Salimicrobium alkalisoli sp. nov., isolated from saline alkaline soil.</title>
        <authorList>
            <person name="Zhang G."/>
            <person name="Xiong Q."/>
        </authorList>
    </citation>
    <scope>NUCLEOTIDE SEQUENCE [LARGE SCALE GENOMIC DNA]</scope>
    <source>
        <strain evidence="18 19">WN024</strain>
    </source>
</reference>
<evidence type="ECO:0000256" key="10">
    <source>
        <dbReference type="ARBA" id="ARBA00022723"/>
    </source>
</evidence>
<dbReference type="NCBIfam" id="TIGR00716">
    <property type="entry name" value="rnhC"/>
    <property type="match status" value="1"/>
</dbReference>
<feature type="binding site" evidence="14 15">
    <location>
        <position position="98"/>
    </location>
    <ligand>
        <name>a divalent metal cation</name>
        <dbReference type="ChEBI" id="CHEBI:60240"/>
    </ligand>
</feature>
<evidence type="ECO:0000256" key="3">
    <source>
        <dbReference type="ARBA" id="ARBA00004065"/>
    </source>
</evidence>
<comment type="cofactor">
    <cofactor evidence="14 15">
        <name>Mn(2+)</name>
        <dbReference type="ChEBI" id="CHEBI:29035"/>
    </cofactor>
    <cofactor evidence="14 15">
        <name>Mg(2+)</name>
        <dbReference type="ChEBI" id="CHEBI:18420"/>
    </cofactor>
    <text evidence="14 15">Manganese or magnesium. Binds 1 divalent metal ion per monomer in the absence of substrate. May bind a second metal ion after substrate binding.</text>
</comment>
<evidence type="ECO:0000256" key="8">
    <source>
        <dbReference type="ARBA" id="ARBA00022490"/>
    </source>
</evidence>
<dbReference type="PIRSF" id="PIRSF037748">
    <property type="entry name" value="RnhC"/>
    <property type="match status" value="1"/>
</dbReference>
<evidence type="ECO:0000256" key="6">
    <source>
        <dbReference type="ARBA" id="ARBA00012180"/>
    </source>
</evidence>
<evidence type="ECO:0000256" key="13">
    <source>
        <dbReference type="ARBA" id="ARBA00022842"/>
    </source>
</evidence>
<dbReference type="InterPro" id="IPR001352">
    <property type="entry name" value="RNase_HII/HIII"/>
</dbReference>
<keyword evidence="12 14" id="KW-0378">Hydrolase</keyword>
<dbReference type="PANTHER" id="PTHR10954:SF23">
    <property type="entry name" value="RIBONUCLEASE"/>
    <property type="match status" value="1"/>
</dbReference>
<dbReference type="EMBL" id="NSGH01000002">
    <property type="protein sequence ID" value="PBB06737.1"/>
    <property type="molecule type" value="Genomic_DNA"/>
</dbReference>
<evidence type="ECO:0000313" key="18">
    <source>
        <dbReference type="EMBL" id="PBB06737.1"/>
    </source>
</evidence>
<gene>
    <name evidence="14" type="primary">rnhC</name>
    <name evidence="18" type="ORF">CKW00_01635</name>
</gene>
<evidence type="ECO:0000256" key="11">
    <source>
        <dbReference type="ARBA" id="ARBA00022759"/>
    </source>
</evidence>
<feature type="domain" description="RNase H type-2" evidence="17">
    <location>
        <begin position="92"/>
        <end position="310"/>
    </location>
</feature>
<proteinExistence type="inferred from homology"/>
<evidence type="ECO:0000256" key="15">
    <source>
        <dbReference type="PROSITE-ProRule" id="PRU01319"/>
    </source>
</evidence>
<evidence type="ECO:0000256" key="12">
    <source>
        <dbReference type="ARBA" id="ARBA00022801"/>
    </source>
</evidence>
<dbReference type="Pfam" id="PF11858">
    <property type="entry name" value="DUF3378"/>
    <property type="match status" value="1"/>
</dbReference>
<comment type="subcellular location">
    <subcellularLocation>
        <location evidence="4 14">Cytoplasm</location>
    </subcellularLocation>
</comment>
<sequence length="311" mass="35165">MPTYVLKATPERIEEMKNYYSRNLKKTPPHAVFQAHTPLASITAYQSGKVVFQGKTPEQEAGQWEKGAHTPKERNSKKETHAYHPPADLFQSPHIGSDEAGTGDYFGPITVCALYADEEQIRTLKEIGVRDSKHLTDDKITVIAKRIVEMNISYRLMRLSNSRYNEWREKGWSQGKMKALLHHQAVTKLGEDLSPIRPEGILIDEFARPEIYKKHLRSEGKTMESNTYFMTKAESYSIPVAAASILARSLFVKEMNKLSRHFGRTIPKGASSKVDRAAAAILKSHGEDTLKDVVKWHFANTEKAKKIAQEG</sequence>
<evidence type="ECO:0000256" key="7">
    <source>
        <dbReference type="ARBA" id="ARBA00021407"/>
    </source>
</evidence>
<dbReference type="PANTHER" id="PTHR10954">
    <property type="entry name" value="RIBONUCLEASE H2 SUBUNIT A"/>
    <property type="match status" value="1"/>
</dbReference>
<keyword evidence="13 14" id="KW-0460">Magnesium</keyword>
<dbReference type="InterPro" id="IPR004641">
    <property type="entry name" value="RNase_HIII"/>
</dbReference>
<comment type="cofactor">
    <cofactor evidence="2">
        <name>Mg(2+)</name>
        <dbReference type="ChEBI" id="CHEBI:18420"/>
    </cofactor>
</comment>
<comment type="caution">
    <text evidence="18">The sequence shown here is derived from an EMBL/GenBank/DDBJ whole genome shotgun (WGS) entry which is preliminary data.</text>
</comment>
<evidence type="ECO:0000256" key="2">
    <source>
        <dbReference type="ARBA" id="ARBA00001946"/>
    </source>
</evidence>
<dbReference type="InterPro" id="IPR036397">
    <property type="entry name" value="RNaseH_sf"/>
</dbReference>
<comment type="function">
    <text evidence="3 14">Endonuclease that specifically degrades the RNA of RNA-DNA hybrids.</text>
</comment>
<feature type="compositionally biased region" description="Basic and acidic residues" evidence="16">
    <location>
        <begin position="66"/>
        <end position="82"/>
    </location>
</feature>
<evidence type="ECO:0000256" key="14">
    <source>
        <dbReference type="HAMAP-Rule" id="MF_00053"/>
    </source>
</evidence>
<comment type="catalytic activity">
    <reaction evidence="1 14 15">
        <text>Endonucleolytic cleavage to 5'-phosphomonoester.</text>
        <dbReference type="EC" id="3.1.26.4"/>
    </reaction>
</comment>
<accession>A0ABX4HV86</accession>
<name>A0ABX4HV86_9BACI</name>
<evidence type="ECO:0000256" key="9">
    <source>
        <dbReference type="ARBA" id="ARBA00022722"/>
    </source>
</evidence>
<dbReference type="InterPro" id="IPR012295">
    <property type="entry name" value="TBP_dom_sf"/>
</dbReference>
<dbReference type="InterPro" id="IPR024568">
    <property type="entry name" value="RNase_HIII_N"/>
</dbReference>
<evidence type="ECO:0000256" key="4">
    <source>
        <dbReference type="ARBA" id="ARBA00004496"/>
    </source>
</evidence>
<keyword evidence="11 14" id="KW-0255">Endonuclease</keyword>
<feature type="binding site" evidence="14 15">
    <location>
        <position position="204"/>
    </location>
    <ligand>
        <name>a divalent metal cation</name>
        <dbReference type="ChEBI" id="CHEBI:60240"/>
    </ligand>
</feature>
<keyword evidence="9 14" id="KW-0540">Nuclease</keyword>
<protein>
    <recommendedName>
        <fullName evidence="7 14">Ribonuclease HIII</fullName>
        <shortName evidence="14">RNase HIII</shortName>
        <ecNumber evidence="6 14">3.1.26.4</ecNumber>
    </recommendedName>
</protein>
<evidence type="ECO:0000256" key="16">
    <source>
        <dbReference type="SAM" id="MobiDB-lite"/>
    </source>
</evidence>
<organism evidence="18 19">
    <name type="scientific">Salimicrobium humidisoli</name>
    <dbReference type="NCBI Taxonomy" id="2029857"/>
    <lineage>
        <taxon>Bacteria</taxon>
        <taxon>Bacillati</taxon>
        <taxon>Bacillota</taxon>
        <taxon>Bacilli</taxon>
        <taxon>Bacillales</taxon>
        <taxon>Bacillaceae</taxon>
        <taxon>Salimicrobium</taxon>
    </lineage>
</organism>
<dbReference type="Proteomes" id="UP000217561">
    <property type="component" value="Unassembled WGS sequence"/>
</dbReference>